<dbReference type="InterPro" id="IPR037523">
    <property type="entry name" value="VOC_core"/>
</dbReference>
<sequence>MTHSIQGFDHVVLPVSDLVRAVSFYQDVLGLRSVDRRDPGTDDYHWLNLGQGQGLNLAQVDEVSNDTSPRHIAFNASEEFCEEVAERLEEREIAVRKTETSVYFSDPDGNELEVTCWREKRLRESGANHW</sequence>
<dbReference type="PANTHER" id="PTHR36113:SF3">
    <property type="entry name" value="SLL5075 PROTEIN"/>
    <property type="match status" value="1"/>
</dbReference>
<dbReference type="GO" id="GO:0046872">
    <property type="term" value="F:metal ion binding"/>
    <property type="evidence" value="ECO:0007669"/>
    <property type="project" value="UniProtKB-KW"/>
</dbReference>
<reference evidence="4" key="1">
    <citation type="submission" date="2017-01" db="EMBL/GenBank/DDBJ databases">
        <authorList>
            <person name="Varghese N."/>
            <person name="Submissions S."/>
        </authorList>
    </citation>
    <scope>NUCLEOTIDE SEQUENCE [LARGE SCALE GENOMIC DNA]</scope>
    <source>
        <strain evidence="4">CGMCC 1.7737</strain>
    </source>
</reference>
<organism evidence="3 4">
    <name type="scientific">Haladaptatus litoreus</name>
    <dbReference type="NCBI Taxonomy" id="553468"/>
    <lineage>
        <taxon>Archaea</taxon>
        <taxon>Methanobacteriati</taxon>
        <taxon>Methanobacteriota</taxon>
        <taxon>Stenosarchaea group</taxon>
        <taxon>Halobacteria</taxon>
        <taxon>Halobacteriales</taxon>
        <taxon>Haladaptataceae</taxon>
        <taxon>Haladaptatus</taxon>
    </lineage>
</organism>
<dbReference type="EMBL" id="FTNO01000001">
    <property type="protein sequence ID" value="SIQ68622.1"/>
    <property type="molecule type" value="Genomic_DNA"/>
</dbReference>
<name>A0A1N6UT21_9EURY</name>
<evidence type="ECO:0000256" key="1">
    <source>
        <dbReference type="ARBA" id="ARBA00022723"/>
    </source>
</evidence>
<dbReference type="AlphaFoldDB" id="A0A1N6UT21"/>
<evidence type="ECO:0000313" key="4">
    <source>
        <dbReference type="Proteomes" id="UP000186914"/>
    </source>
</evidence>
<gene>
    <name evidence="3" type="ORF">SAMN05421858_0080</name>
</gene>
<dbReference type="Proteomes" id="UP000186914">
    <property type="component" value="Unassembled WGS sequence"/>
</dbReference>
<keyword evidence="4" id="KW-1185">Reference proteome</keyword>
<dbReference type="GO" id="GO:0004462">
    <property type="term" value="F:lactoylglutathione lyase activity"/>
    <property type="evidence" value="ECO:0007669"/>
    <property type="project" value="InterPro"/>
</dbReference>
<dbReference type="SUPFAM" id="SSF54593">
    <property type="entry name" value="Glyoxalase/Bleomycin resistance protein/Dihydroxybiphenyl dioxygenase"/>
    <property type="match status" value="1"/>
</dbReference>
<dbReference type="PROSITE" id="PS51819">
    <property type="entry name" value="VOC"/>
    <property type="match status" value="1"/>
</dbReference>
<dbReference type="PANTHER" id="PTHR36113">
    <property type="entry name" value="LYASE, PUTATIVE-RELATED-RELATED"/>
    <property type="match status" value="1"/>
</dbReference>
<dbReference type="Gene3D" id="3.10.180.10">
    <property type="entry name" value="2,3-Dihydroxybiphenyl 1,2-Dioxygenase, domain 1"/>
    <property type="match status" value="1"/>
</dbReference>
<keyword evidence="1" id="KW-0479">Metal-binding</keyword>
<dbReference type="RefSeq" id="WP_076427006.1">
    <property type="nucleotide sequence ID" value="NZ_FTNO01000001.1"/>
</dbReference>
<protein>
    <recommendedName>
        <fullName evidence="2">VOC domain-containing protein</fullName>
    </recommendedName>
</protein>
<dbReference type="InterPro" id="IPR018146">
    <property type="entry name" value="Glyoxalase_1_CS"/>
</dbReference>
<feature type="domain" description="VOC" evidence="2">
    <location>
        <begin position="7"/>
        <end position="117"/>
    </location>
</feature>
<dbReference type="InterPro" id="IPR051332">
    <property type="entry name" value="Fosfomycin_Res_Enzymes"/>
</dbReference>
<dbReference type="Pfam" id="PF00903">
    <property type="entry name" value="Glyoxalase"/>
    <property type="match status" value="1"/>
</dbReference>
<dbReference type="InterPro" id="IPR029068">
    <property type="entry name" value="Glyas_Bleomycin-R_OHBP_Dase"/>
</dbReference>
<dbReference type="InterPro" id="IPR004360">
    <property type="entry name" value="Glyas_Fos-R_dOase_dom"/>
</dbReference>
<evidence type="ECO:0000259" key="2">
    <source>
        <dbReference type="PROSITE" id="PS51819"/>
    </source>
</evidence>
<evidence type="ECO:0000313" key="3">
    <source>
        <dbReference type="EMBL" id="SIQ68622.1"/>
    </source>
</evidence>
<proteinExistence type="predicted"/>
<dbReference type="OrthoDB" id="6111at2157"/>
<dbReference type="PROSITE" id="PS00934">
    <property type="entry name" value="GLYOXALASE_I_1"/>
    <property type="match status" value="1"/>
</dbReference>
<accession>A0A1N6UT21</accession>